<dbReference type="Proteomes" id="UP000233837">
    <property type="component" value="Unassembled WGS sequence"/>
</dbReference>
<organism evidence="1 2">
    <name type="scientific">Dendrobium catenatum</name>
    <dbReference type="NCBI Taxonomy" id="906689"/>
    <lineage>
        <taxon>Eukaryota</taxon>
        <taxon>Viridiplantae</taxon>
        <taxon>Streptophyta</taxon>
        <taxon>Embryophyta</taxon>
        <taxon>Tracheophyta</taxon>
        <taxon>Spermatophyta</taxon>
        <taxon>Magnoliopsida</taxon>
        <taxon>Liliopsida</taxon>
        <taxon>Asparagales</taxon>
        <taxon>Orchidaceae</taxon>
        <taxon>Epidendroideae</taxon>
        <taxon>Malaxideae</taxon>
        <taxon>Dendrobiinae</taxon>
        <taxon>Dendrobium</taxon>
    </lineage>
</organism>
<accession>A0A2I0VRV9</accession>
<sequence>MCLGRNEVEVADFLLKFNPEETGSLRISWESPCINISKGFFDKIPLEAADEHSTREVEASGRFGGRGGIGRGIVKWVRGLCEGRRGFEGQWRLRWRVSRLAASAPSTGMRMRREPISFLIQANAPTAAVIYIADLSCFANQGFISIAVARWK</sequence>
<protein>
    <submittedName>
        <fullName evidence="1">Uncharacterized protein</fullName>
    </submittedName>
</protein>
<evidence type="ECO:0000313" key="1">
    <source>
        <dbReference type="EMBL" id="PKU66143.1"/>
    </source>
</evidence>
<reference evidence="1 2" key="2">
    <citation type="journal article" date="2017" name="Nature">
        <title>The Apostasia genome and the evolution of orchids.</title>
        <authorList>
            <person name="Zhang G.Q."/>
            <person name="Liu K.W."/>
            <person name="Li Z."/>
            <person name="Lohaus R."/>
            <person name="Hsiao Y.Y."/>
            <person name="Niu S.C."/>
            <person name="Wang J.Y."/>
            <person name="Lin Y.C."/>
            <person name="Xu Q."/>
            <person name="Chen L.J."/>
            <person name="Yoshida K."/>
            <person name="Fujiwara S."/>
            <person name="Wang Z.W."/>
            <person name="Zhang Y.Q."/>
            <person name="Mitsuda N."/>
            <person name="Wang M."/>
            <person name="Liu G.H."/>
            <person name="Pecoraro L."/>
            <person name="Huang H.X."/>
            <person name="Xiao X.J."/>
            <person name="Lin M."/>
            <person name="Wu X.Y."/>
            <person name="Wu W.L."/>
            <person name="Chen Y.Y."/>
            <person name="Chang S.B."/>
            <person name="Sakamoto S."/>
            <person name="Ohme-Takagi M."/>
            <person name="Yagi M."/>
            <person name="Zeng S.J."/>
            <person name="Shen C.Y."/>
            <person name="Yeh C.M."/>
            <person name="Luo Y.B."/>
            <person name="Tsai W.C."/>
            <person name="Van de Peer Y."/>
            <person name="Liu Z.J."/>
        </authorList>
    </citation>
    <scope>NUCLEOTIDE SEQUENCE [LARGE SCALE GENOMIC DNA]</scope>
    <source>
        <tissue evidence="1">The whole plant</tissue>
    </source>
</reference>
<keyword evidence="2" id="KW-1185">Reference proteome</keyword>
<reference evidence="1 2" key="1">
    <citation type="journal article" date="2016" name="Sci. Rep.">
        <title>The Dendrobium catenatum Lindl. genome sequence provides insights into polysaccharide synthase, floral development and adaptive evolution.</title>
        <authorList>
            <person name="Zhang G.Q."/>
            <person name="Xu Q."/>
            <person name="Bian C."/>
            <person name="Tsai W.C."/>
            <person name="Yeh C.M."/>
            <person name="Liu K.W."/>
            <person name="Yoshida K."/>
            <person name="Zhang L.S."/>
            <person name="Chang S.B."/>
            <person name="Chen F."/>
            <person name="Shi Y."/>
            <person name="Su Y.Y."/>
            <person name="Zhang Y.Q."/>
            <person name="Chen L.J."/>
            <person name="Yin Y."/>
            <person name="Lin M."/>
            <person name="Huang H."/>
            <person name="Deng H."/>
            <person name="Wang Z.W."/>
            <person name="Zhu S.L."/>
            <person name="Zhao X."/>
            <person name="Deng C."/>
            <person name="Niu S.C."/>
            <person name="Huang J."/>
            <person name="Wang M."/>
            <person name="Liu G.H."/>
            <person name="Yang H.J."/>
            <person name="Xiao X.J."/>
            <person name="Hsiao Y.Y."/>
            <person name="Wu W.L."/>
            <person name="Chen Y.Y."/>
            <person name="Mitsuda N."/>
            <person name="Ohme-Takagi M."/>
            <person name="Luo Y.B."/>
            <person name="Van de Peer Y."/>
            <person name="Liu Z.J."/>
        </authorList>
    </citation>
    <scope>NUCLEOTIDE SEQUENCE [LARGE SCALE GENOMIC DNA]</scope>
    <source>
        <tissue evidence="1">The whole plant</tissue>
    </source>
</reference>
<proteinExistence type="predicted"/>
<dbReference type="EMBL" id="KZ503291">
    <property type="protein sequence ID" value="PKU66143.1"/>
    <property type="molecule type" value="Genomic_DNA"/>
</dbReference>
<evidence type="ECO:0000313" key="2">
    <source>
        <dbReference type="Proteomes" id="UP000233837"/>
    </source>
</evidence>
<name>A0A2I0VRV9_9ASPA</name>
<dbReference type="AlphaFoldDB" id="A0A2I0VRV9"/>
<gene>
    <name evidence="1" type="ORF">MA16_Dca009517</name>
</gene>